<comment type="subcellular location">
    <subcellularLocation>
        <location evidence="1">Membrane</location>
        <topology evidence="1">Multi-pass membrane protein</topology>
    </subcellularLocation>
</comment>
<feature type="compositionally biased region" description="Basic and acidic residues" evidence="5">
    <location>
        <begin position="1"/>
        <end position="10"/>
    </location>
</feature>
<dbReference type="EMBL" id="KI963971">
    <property type="protein sequence ID" value="EUC46155.1"/>
    <property type="molecule type" value="Genomic_DNA"/>
</dbReference>
<feature type="transmembrane region" description="Helical" evidence="6">
    <location>
        <begin position="281"/>
        <end position="302"/>
    </location>
</feature>
<feature type="transmembrane region" description="Helical" evidence="6">
    <location>
        <begin position="464"/>
        <end position="483"/>
    </location>
</feature>
<name>W6Z825_COCMI</name>
<keyword evidence="4 6" id="KW-0472">Membrane</keyword>
<dbReference type="InterPro" id="IPR004841">
    <property type="entry name" value="AA-permease/SLC12A_dom"/>
</dbReference>
<evidence type="ECO:0000259" key="7">
    <source>
        <dbReference type="Pfam" id="PF00324"/>
    </source>
</evidence>
<dbReference type="OrthoDB" id="10062876at2759"/>
<dbReference type="eggNOG" id="KOG1286">
    <property type="taxonomic scope" value="Eukaryota"/>
</dbReference>
<feature type="transmembrane region" description="Helical" evidence="6">
    <location>
        <begin position="78"/>
        <end position="98"/>
    </location>
</feature>
<feature type="transmembrane region" description="Helical" evidence="6">
    <location>
        <begin position="489"/>
        <end position="509"/>
    </location>
</feature>
<evidence type="ECO:0000313" key="8">
    <source>
        <dbReference type="EMBL" id="EUC46155.1"/>
    </source>
</evidence>
<dbReference type="AlphaFoldDB" id="W6Z825"/>
<evidence type="ECO:0000256" key="1">
    <source>
        <dbReference type="ARBA" id="ARBA00004141"/>
    </source>
</evidence>
<dbReference type="Pfam" id="PF00324">
    <property type="entry name" value="AA_permease"/>
    <property type="match status" value="1"/>
</dbReference>
<dbReference type="GO" id="GO:0015171">
    <property type="term" value="F:amino acid transmembrane transporter activity"/>
    <property type="evidence" value="ECO:0007669"/>
    <property type="project" value="TreeGrafter"/>
</dbReference>
<dbReference type="GeneID" id="19124374"/>
<evidence type="ECO:0000256" key="5">
    <source>
        <dbReference type="SAM" id="MobiDB-lite"/>
    </source>
</evidence>
<dbReference type="PANTHER" id="PTHR43341">
    <property type="entry name" value="AMINO ACID PERMEASE"/>
    <property type="match status" value="1"/>
</dbReference>
<protein>
    <recommendedName>
        <fullName evidence="7">Amino acid permease/ SLC12A domain-containing protein</fullName>
    </recommendedName>
</protein>
<proteinExistence type="predicted"/>
<keyword evidence="3 6" id="KW-1133">Transmembrane helix</keyword>
<feature type="transmembrane region" description="Helical" evidence="6">
    <location>
        <begin position="341"/>
        <end position="361"/>
    </location>
</feature>
<reference evidence="8 9" key="1">
    <citation type="journal article" date="2013" name="PLoS Genet.">
        <title>Comparative genome structure, secondary metabolite, and effector coding capacity across Cochliobolus pathogens.</title>
        <authorList>
            <person name="Condon B.J."/>
            <person name="Leng Y."/>
            <person name="Wu D."/>
            <person name="Bushley K.E."/>
            <person name="Ohm R.A."/>
            <person name="Otillar R."/>
            <person name="Martin J."/>
            <person name="Schackwitz W."/>
            <person name="Grimwood J."/>
            <person name="MohdZainudin N."/>
            <person name="Xue C."/>
            <person name="Wang R."/>
            <person name="Manning V.A."/>
            <person name="Dhillon B."/>
            <person name="Tu Z.J."/>
            <person name="Steffenson B.J."/>
            <person name="Salamov A."/>
            <person name="Sun H."/>
            <person name="Lowry S."/>
            <person name="LaButti K."/>
            <person name="Han J."/>
            <person name="Copeland A."/>
            <person name="Lindquist E."/>
            <person name="Barry K."/>
            <person name="Schmutz J."/>
            <person name="Baker S.E."/>
            <person name="Ciuffetti L.M."/>
            <person name="Grigoriev I.V."/>
            <person name="Zhong S."/>
            <person name="Turgeon B.G."/>
        </authorList>
    </citation>
    <scope>NUCLEOTIDE SEQUENCE [LARGE SCALE GENOMIC DNA]</scope>
    <source>
        <strain evidence="8 9">ATCC 44560</strain>
    </source>
</reference>
<organism evidence="8 9">
    <name type="scientific">Bipolaris oryzae ATCC 44560</name>
    <dbReference type="NCBI Taxonomy" id="930090"/>
    <lineage>
        <taxon>Eukaryota</taxon>
        <taxon>Fungi</taxon>
        <taxon>Dikarya</taxon>
        <taxon>Ascomycota</taxon>
        <taxon>Pezizomycotina</taxon>
        <taxon>Dothideomycetes</taxon>
        <taxon>Pleosporomycetidae</taxon>
        <taxon>Pleosporales</taxon>
        <taxon>Pleosporineae</taxon>
        <taxon>Pleosporaceae</taxon>
        <taxon>Bipolaris</taxon>
    </lineage>
</organism>
<evidence type="ECO:0000256" key="2">
    <source>
        <dbReference type="ARBA" id="ARBA00022692"/>
    </source>
</evidence>
<evidence type="ECO:0000256" key="3">
    <source>
        <dbReference type="ARBA" id="ARBA00022989"/>
    </source>
</evidence>
<dbReference type="Gene3D" id="1.20.1740.10">
    <property type="entry name" value="Amino acid/polyamine transporter I"/>
    <property type="match status" value="1"/>
</dbReference>
<feature type="transmembrane region" description="Helical" evidence="6">
    <location>
        <begin position="161"/>
        <end position="181"/>
    </location>
</feature>
<feature type="transmembrane region" description="Helical" evidence="6">
    <location>
        <begin position="193"/>
        <end position="213"/>
    </location>
</feature>
<dbReference type="RefSeq" id="XP_007687331.1">
    <property type="nucleotide sequence ID" value="XM_007689141.1"/>
</dbReference>
<dbReference type="Proteomes" id="UP000054032">
    <property type="component" value="Unassembled WGS sequence"/>
</dbReference>
<keyword evidence="2 6" id="KW-0812">Transmembrane</keyword>
<evidence type="ECO:0000256" key="4">
    <source>
        <dbReference type="ARBA" id="ARBA00023136"/>
    </source>
</evidence>
<dbReference type="InterPro" id="IPR050524">
    <property type="entry name" value="APC_YAT"/>
</dbReference>
<keyword evidence="9" id="KW-1185">Reference proteome</keyword>
<feature type="transmembrane region" description="Helical" evidence="6">
    <location>
        <begin position="386"/>
        <end position="406"/>
    </location>
</feature>
<dbReference type="PIRSF" id="PIRSF006060">
    <property type="entry name" value="AA_transporter"/>
    <property type="match status" value="1"/>
</dbReference>
<evidence type="ECO:0000256" key="6">
    <source>
        <dbReference type="SAM" id="Phobius"/>
    </source>
</evidence>
<dbReference type="HOGENOM" id="CLU_007946_12_1_1"/>
<sequence>MQHSKEEEKGPATTLALDRSDTSASGMGIGTVTDMPSGAQSLHRSLRGKEVQLFAIGGAIGTSLYVQMGSALPKGGPAGLFIAFLLWGGVMWAVNECFAEMVTYAPILSPFIRFGTEWVDGALGFAMAWNFFFSMAFLVPFEIVAMNIMLTFWTDKVPVEAVIVVMMLLYTFLNMVTVRYFGVAEFYLSIFKVLLMLGLFMYTFITMVGGNPLHDAYGFRYWKDPGAFVSHLEPGSVGKFLGILSCIYQASFSITGPEYISMVAAETEMPRKILPPAFRSFVWRLLVFFVGSALCMGIVVPYNDGTLNAILSGDIPGSGTGAASPYIISMERLKISGLPNLVNALIMTSIFSAGNALLYAATRTLHGMSLEGHAPRFFSRCTKNGVPIWSLAFSLLFCLLAFLQVNKSSASVLTYLVDLVTCCQMLNYGFTAVTYRHFFSALQKQGISRDTLPYKGRFQPYTSYLAMAGTLFVLLMAGYDLFLDGGWDVMWFFLDYGMIGFFILAFVFWKLVWRTKYVRPGTADLGLGGLKEQIDNYEAVHVPREPGRVGRIVNKVFE</sequence>
<dbReference type="GO" id="GO:0016020">
    <property type="term" value="C:membrane"/>
    <property type="evidence" value="ECO:0007669"/>
    <property type="project" value="UniProtKB-SubCell"/>
</dbReference>
<feature type="transmembrane region" description="Helical" evidence="6">
    <location>
        <begin position="118"/>
        <end position="141"/>
    </location>
</feature>
<feature type="domain" description="Amino acid permease/ SLC12A" evidence="7">
    <location>
        <begin position="51"/>
        <end position="516"/>
    </location>
</feature>
<gene>
    <name evidence="8" type="ORF">COCMIDRAFT_4777</name>
</gene>
<dbReference type="KEGG" id="bor:COCMIDRAFT_4777"/>
<feature type="transmembrane region" description="Helical" evidence="6">
    <location>
        <begin position="53"/>
        <end position="72"/>
    </location>
</feature>
<dbReference type="PANTHER" id="PTHR43341:SF6">
    <property type="entry name" value="AMINO ACID TRANSPORTER (EUROFUNG)"/>
    <property type="match status" value="1"/>
</dbReference>
<accession>W6Z825</accession>
<feature type="region of interest" description="Disordered" evidence="5">
    <location>
        <begin position="1"/>
        <end position="22"/>
    </location>
</feature>
<evidence type="ECO:0000313" key="9">
    <source>
        <dbReference type="Proteomes" id="UP000054032"/>
    </source>
</evidence>